<sequence length="116" mass="12736">MLYPLLVFFAPSRLSRPPSAAPSRPSRPPSAAASTSSRPPSAAPSSRPTAATSRSTLRPTAASSSSTTYHRPDGFQIRGPNENETDCEYDYDSSDKLVLDRDIHPNDIWEDYHNED</sequence>
<evidence type="ECO:0000313" key="2">
    <source>
        <dbReference type="WBParaSite" id="PS1159_v2.g10825.t1"/>
    </source>
</evidence>
<dbReference type="WBParaSite" id="PS1159_v2.g10825.t1">
    <property type="protein sequence ID" value="PS1159_v2.g10825.t1"/>
    <property type="gene ID" value="PS1159_v2.g10825"/>
</dbReference>
<accession>A0AC35EUF1</accession>
<protein>
    <submittedName>
        <fullName evidence="2">Uncharacterized protein</fullName>
    </submittedName>
</protein>
<name>A0AC35EUF1_9BILA</name>
<organism evidence="1 2">
    <name type="scientific">Panagrolaimus sp. PS1159</name>
    <dbReference type="NCBI Taxonomy" id="55785"/>
    <lineage>
        <taxon>Eukaryota</taxon>
        <taxon>Metazoa</taxon>
        <taxon>Ecdysozoa</taxon>
        <taxon>Nematoda</taxon>
        <taxon>Chromadorea</taxon>
        <taxon>Rhabditida</taxon>
        <taxon>Tylenchina</taxon>
        <taxon>Panagrolaimomorpha</taxon>
        <taxon>Panagrolaimoidea</taxon>
        <taxon>Panagrolaimidae</taxon>
        <taxon>Panagrolaimus</taxon>
    </lineage>
</organism>
<evidence type="ECO:0000313" key="1">
    <source>
        <dbReference type="Proteomes" id="UP000887580"/>
    </source>
</evidence>
<proteinExistence type="predicted"/>
<reference evidence="2" key="1">
    <citation type="submission" date="2022-11" db="UniProtKB">
        <authorList>
            <consortium name="WormBaseParasite"/>
        </authorList>
    </citation>
    <scope>IDENTIFICATION</scope>
</reference>
<dbReference type="Proteomes" id="UP000887580">
    <property type="component" value="Unplaced"/>
</dbReference>